<accession>A0A411DPX9</accession>
<reference evidence="1" key="1">
    <citation type="submission" date="2019-01" db="EMBL/GenBank/DDBJ databases">
        <title>Whole Genome Sequencing for Putative Detection of Antimicrobial Resistance and Potential Virulence Factors in Chryseobacterium indologenes isolated from Nile Tilapia in Tanzania.</title>
        <authorList>
            <person name="Mwega E."/>
            <person name="Mutoloki S."/>
            <person name="Mugimba K."/>
            <person name="Colquhoun D."/>
            <person name="Mdegela R."/>
            <person name="Evensen O."/>
            <person name="Wasteson Y."/>
        </authorList>
    </citation>
    <scope>NUCLEOTIDE SEQUENCE [LARGE SCALE GENOMIC DNA]</scope>
    <source>
        <strain evidence="1">StR 01</strain>
    </source>
</reference>
<gene>
    <name evidence="1" type="ORF">EU348_15080</name>
</gene>
<name>A0A411DPX9_CHRID</name>
<evidence type="ECO:0000313" key="1">
    <source>
        <dbReference type="EMBL" id="QBA22436.1"/>
    </source>
</evidence>
<dbReference type="AlphaFoldDB" id="A0A411DPX9"/>
<protein>
    <submittedName>
        <fullName evidence="1">Enoyl-CoA hydratase</fullName>
    </submittedName>
</protein>
<dbReference type="EMBL" id="CP035532">
    <property type="protein sequence ID" value="QBA22436.1"/>
    <property type="molecule type" value="Genomic_DNA"/>
</dbReference>
<sequence>MITTEEVFSLIKQERKFLGDIKKYKIKISSSNNFERENLIGVYKIRQYTATRTGNNKLSDEMGTLILNLENYTGNKLRLVSLLGKTYYGIYYLSENFDKIIGYLDREIDDNEFNLMK</sequence>
<organism evidence="1">
    <name type="scientific">Chryseobacterium indologenes</name>
    <name type="common">Flavobacterium indologenes</name>
    <dbReference type="NCBI Taxonomy" id="253"/>
    <lineage>
        <taxon>Bacteria</taxon>
        <taxon>Pseudomonadati</taxon>
        <taxon>Bacteroidota</taxon>
        <taxon>Flavobacteriia</taxon>
        <taxon>Flavobacteriales</taxon>
        <taxon>Weeksellaceae</taxon>
        <taxon>Chryseobacterium group</taxon>
        <taxon>Chryseobacterium</taxon>
    </lineage>
</organism>
<proteinExistence type="predicted"/>